<organism evidence="3 4">
    <name type="scientific">Rosistilla carotiformis</name>
    <dbReference type="NCBI Taxonomy" id="2528017"/>
    <lineage>
        <taxon>Bacteria</taxon>
        <taxon>Pseudomonadati</taxon>
        <taxon>Planctomycetota</taxon>
        <taxon>Planctomycetia</taxon>
        <taxon>Pirellulales</taxon>
        <taxon>Pirellulaceae</taxon>
        <taxon>Rosistilla</taxon>
    </lineage>
</organism>
<accession>A0A518JWK5</accession>
<feature type="region of interest" description="Disordered" evidence="1">
    <location>
        <begin position="300"/>
        <end position="324"/>
    </location>
</feature>
<feature type="chain" id="PRO_5021961280" description="TIGR03009 domain-containing protein" evidence="2">
    <location>
        <begin position="22"/>
        <end position="324"/>
    </location>
</feature>
<dbReference type="Proteomes" id="UP000315082">
    <property type="component" value="Chromosome"/>
</dbReference>
<dbReference type="NCBIfam" id="TIGR03009">
    <property type="entry name" value="plancto_dom_2"/>
    <property type="match status" value="1"/>
</dbReference>
<protein>
    <recommendedName>
        <fullName evidence="5">TIGR03009 domain-containing protein</fullName>
    </recommendedName>
</protein>
<evidence type="ECO:0000313" key="4">
    <source>
        <dbReference type="Proteomes" id="UP000315082"/>
    </source>
</evidence>
<dbReference type="KEGG" id="rcf:Poly24_36450"/>
<keyword evidence="4" id="KW-1185">Reference proteome</keyword>
<feature type="compositionally biased region" description="Polar residues" evidence="1">
    <location>
        <begin position="24"/>
        <end position="48"/>
    </location>
</feature>
<dbReference type="EMBL" id="CP036348">
    <property type="protein sequence ID" value="QDV69927.1"/>
    <property type="molecule type" value="Genomic_DNA"/>
</dbReference>
<evidence type="ECO:0000256" key="2">
    <source>
        <dbReference type="SAM" id="SignalP"/>
    </source>
</evidence>
<keyword evidence="2" id="KW-0732">Signal</keyword>
<dbReference type="RefSeq" id="WP_145098284.1">
    <property type="nucleotide sequence ID" value="NZ_CP036348.1"/>
</dbReference>
<evidence type="ECO:0000256" key="1">
    <source>
        <dbReference type="SAM" id="MobiDB-lite"/>
    </source>
</evidence>
<dbReference type="Gene3D" id="2.50.20.10">
    <property type="entry name" value="Lipoprotein localisation LolA/LolB/LppX"/>
    <property type="match status" value="1"/>
</dbReference>
<dbReference type="InterPro" id="IPR017461">
    <property type="entry name" value="CHP03009_planctomycetes"/>
</dbReference>
<dbReference type="AlphaFoldDB" id="A0A518JWK5"/>
<evidence type="ECO:0000313" key="3">
    <source>
        <dbReference type="EMBL" id="QDV69927.1"/>
    </source>
</evidence>
<feature type="region of interest" description="Disordered" evidence="1">
    <location>
        <begin position="24"/>
        <end position="49"/>
    </location>
</feature>
<sequence length="324" mass="37043" precursor="true">MMHLIRPIGMLGLLIAATCLAQQPNNGQPQRPSTTTPAAGNTPPQVASQPFPALTAEQQARLDQLLSAWETSSNSTKRLSASFKRWQFRPLQAPKEIHATWARGEVKYQAPAQGMYRVEEMLFFNGFDPEKAPIYKKQANQPGEWWVCTGKELLEFDRANKKCEILELPPEMQGTQIVSSPLPFVFNLHAQEMKDRYWLQELPPKEQGEYWLEAWPKHQKDRAEFLKVMIIIDAKQFLPKALVLFPPNFDQRNNPERDVYEFTDVQRNGNLFSKAMEGIFGQNFIDVSPPADWKIIRNKFNTGTPPKMAQEQGNLPPGQAPQNR</sequence>
<evidence type="ECO:0008006" key="5">
    <source>
        <dbReference type="Google" id="ProtNLM"/>
    </source>
</evidence>
<feature type="signal peptide" evidence="2">
    <location>
        <begin position="1"/>
        <end position="21"/>
    </location>
</feature>
<dbReference type="OrthoDB" id="243478at2"/>
<proteinExistence type="predicted"/>
<gene>
    <name evidence="3" type="ORF">Poly24_36450</name>
</gene>
<name>A0A518JWK5_9BACT</name>
<reference evidence="3 4" key="1">
    <citation type="submission" date="2019-02" db="EMBL/GenBank/DDBJ databases">
        <title>Deep-cultivation of Planctomycetes and their phenomic and genomic characterization uncovers novel biology.</title>
        <authorList>
            <person name="Wiegand S."/>
            <person name="Jogler M."/>
            <person name="Boedeker C."/>
            <person name="Pinto D."/>
            <person name="Vollmers J."/>
            <person name="Rivas-Marin E."/>
            <person name="Kohn T."/>
            <person name="Peeters S.H."/>
            <person name="Heuer A."/>
            <person name="Rast P."/>
            <person name="Oberbeckmann S."/>
            <person name="Bunk B."/>
            <person name="Jeske O."/>
            <person name="Meyerdierks A."/>
            <person name="Storesund J.E."/>
            <person name="Kallscheuer N."/>
            <person name="Luecker S."/>
            <person name="Lage O.M."/>
            <person name="Pohl T."/>
            <person name="Merkel B.J."/>
            <person name="Hornburger P."/>
            <person name="Mueller R.-W."/>
            <person name="Bruemmer F."/>
            <person name="Labrenz M."/>
            <person name="Spormann A.M."/>
            <person name="Op den Camp H."/>
            <person name="Overmann J."/>
            <person name="Amann R."/>
            <person name="Jetten M.S.M."/>
            <person name="Mascher T."/>
            <person name="Medema M.H."/>
            <person name="Devos D.P."/>
            <person name="Kaster A.-K."/>
            <person name="Ovreas L."/>
            <person name="Rohde M."/>
            <person name="Galperin M.Y."/>
            <person name="Jogler C."/>
        </authorList>
    </citation>
    <scope>NUCLEOTIDE SEQUENCE [LARGE SCALE GENOMIC DNA]</scope>
    <source>
        <strain evidence="3 4">Poly24</strain>
    </source>
</reference>